<proteinExistence type="predicted"/>
<evidence type="ECO:0000313" key="4">
    <source>
        <dbReference type="Proteomes" id="UP000298805"/>
    </source>
</evidence>
<gene>
    <name evidence="1" type="ORF">C6V80_09840</name>
    <name evidence="2" type="ORF">EDC58_1978</name>
</gene>
<organism evidence="2 3">
    <name type="scientific">Caminibacter pacificus</name>
    <dbReference type="NCBI Taxonomy" id="1424653"/>
    <lineage>
        <taxon>Bacteria</taxon>
        <taxon>Pseudomonadati</taxon>
        <taxon>Campylobacterota</taxon>
        <taxon>Epsilonproteobacteria</taxon>
        <taxon>Nautiliales</taxon>
        <taxon>Nautiliaceae</taxon>
        <taxon>Caminibacter</taxon>
    </lineage>
</organism>
<dbReference type="RefSeq" id="WP_123353349.1">
    <property type="nucleotide sequence ID" value="NZ_CP040940.1"/>
</dbReference>
<dbReference type="EMBL" id="CP040940">
    <property type="protein sequence ID" value="QDD68145.1"/>
    <property type="molecule type" value="Genomic_DNA"/>
</dbReference>
<accession>A0AAJ4RB68</accession>
<name>A0AAJ4RB68_9BACT</name>
<keyword evidence="1" id="KW-0614">Plasmid</keyword>
<dbReference type="EMBL" id="RJVK01000006">
    <property type="protein sequence ID" value="ROR38763.1"/>
    <property type="molecule type" value="Genomic_DNA"/>
</dbReference>
<sequence length="277" mass="32673">MRKVLTLLITAVTIFAYDLTQQNQNQVQQNNQVVDSSYGISIPYFSSPAPKYVQRKRFELNTDTLNKLYKQIYKKYQKRSRILTNTFDISILMKPATKFIKPVDLIYVNPQYITQLIFPKGFKITSAIAGFPTNVFIYAGNELHFRVKRDFVNGNMIVYLTDGRRNLSINILVENYIQKDCKKIKGTLYCIDSKKYREPLYKYAYSNYSLVYKFIDRKPLNPLKVIYLYSKLTGKPLNIKKDGDYVTFVYKDITYFIYRNDKFGDIFFKGKKYIVKP</sequence>
<protein>
    <submittedName>
        <fullName evidence="2">Uncharacterized protein</fullName>
    </submittedName>
</protein>
<dbReference type="AlphaFoldDB" id="A0AAJ4RB68"/>
<dbReference type="Proteomes" id="UP000298805">
    <property type="component" value="Plasmid unnamed1"/>
</dbReference>
<geneLocation type="plasmid" evidence="1 4">
    <name>unnamed1</name>
</geneLocation>
<keyword evidence="4" id="KW-1185">Reference proteome</keyword>
<reference evidence="2 3" key="1">
    <citation type="submission" date="2018-11" db="EMBL/GenBank/DDBJ databases">
        <title>Genomic Encyclopedia of Type Strains, Phase IV (KMG-IV): sequencing the most valuable type-strain genomes for metagenomic binning, comparative biology and taxonomic classification.</title>
        <authorList>
            <person name="Goeker M."/>
        </authorList>
    </citation>
    <scope>NUCLEOTIDE SEQUENCE [LARGE SCALE GENOMIC DNA]</scope>
    <source>
        <strain evidence="2 3">DSM 27783</strain>
    </source>
</reference>
<evidence type="ECO:0000313" key="2">
    <source>
        <dbReference type="EMBL" id="ROR38763.1"/>
    </source>
</evidence>
<reference evidence="1 4" key="2">
    <citation type="submission" date="2019-06" db="EMBL/GenBank/DDBJ databases">
        <title>A comparative analysis of the Nautiliaceae.</title>
        <authorList>
            <person name="Grosche A."/>
            <person name="Smedile F."/>
            <person name="Vetriani C."/>
        </authorList>
    </citation>
    <scope>NUCLEOTIDE SEQUENCE [LARGE SCALE GENOMIC DNA]</scope>
    <source>
        <strain evidence="1 4">TB6</strain>
        <plasmid evidence="1 4">unnamed1</plasmid>
    </source>
</reference>
<evidence type="ECO:0000313" key="1">
    <source>
        <dbReference type="EMBL" id="QDD68145.1"/>
    </source>
</evidence>
<evidence type="ECO:0000313" key="3">
    <source>
        <dbReference type="Proteomes" id="UP000272781"/>
    </source>
</evidence>
<dbReference type="Proteomes" id="UP000272781">
    <property type="component" value="Unassembled WGS sequence"/>
</dbReference>